<dbReference type="SUPFAM" id="SSF52402">
    <property type="entry name" value="Adenine nucleotide alpha hydrolases-like"/>
    <property type="match status" value="1"/>
</dbReference>
<dbReference type="Gene3D" id="3.40.50.620">
    <property type="entry name" value="HUPs"/>
    <property type="match status" value="1"/>
</dbReference>
<feature type="compositionally biased region" description="Polar residues" evidence="3">
    <location>
        <begin position="118"/>
        <end position="129"/>
    </location>
</feature>
<dbReference type="InterPro" id="IPR014729">
    <property type="entry name" value="Rossmann-like_a/b/a_fold"/>
</dbReference>
<dbReference type="GO" id="GO:0009063">
    <property type="term" value="P:amino acid catabolic process"/>
    <property type="evidence" value="ECO:0007669"/>
    <property type="project" value="TreeGrafter"/>
</dbReference>
<dbReference type="EMBL" id="JACMSC010000010">
    <property type="protein sequence ID" value="KAG6503846.1"/>
    <property type="molecule type" value="Genomic_DNA"/>
</dbReference>
<dbReference type="GO" id="GO:0009055">
    <property type="term" value="F:electron transfer activity"/>
    <property type="evidence" value="ECO:0007669"/>
    <property type="project" value="InterPro"/>
</dbReference>
<keyword evidence="1" id="KW-0813">Transport</keyword>
<proteinExistence type="predicted"/>
<dbReference type="GO" id="GO:0033539">
    <property type="term" value="P:fatty acid beta-oxidation using acyl-CoA dehydrogenase"/>
    <property type="evidence" value="ECO:0007669"/>
    <property type="project" value="TreeGrafter"/>
</dbReference>
<dbReference type="GO" id="GO:0005739">
    <property type="term" value="C:mitochondrion"/>
    <property type="evidence" value="ECO:0007669"/>
    <property type="project" value="TreeGrafter"/>
</dbReference>
<dbReference type="InterPro" id="IPR012255">
    <property type="entry name" value="ETF_b"/>
</dbReference>
<sequence>MKVMVAVKRAVYYAVKIRVKPDKRGLETSKVKMSMNPFSEIVLEEALCLREAGATRRSSRHPPDRSRHGSRPSAVAKILKALAQVERPGLSILGKQDRLKVKSFVTGNTLPRLHRSTGHQSPFQGSHQCQPHHAPTKLHPILWRPPSHDATTIPQPMEGGVDPVRGHRTLKVQVEEEG</sequence>
<feature type="region of interest" description="Disordered" evidence="3">
    <location>
        <begin position="53"/>
        <end position="72"/>
    </location>
</feature>
<keyword evidence="5" id="KW-1185">Reference proteome</keyword>
<evidence type="ECO:0000313" key="4">
    <source>
        <dbReference type="EMBL" id="KAG6503846.1"/>
    </source>
</evidence>
<evidence type="ECO:0000256" key="2">
    <source>
        <dbReference type="ARBA" id="ARBA00022982"/>
    </source>
</evidence>
<evidence type="ECO:0000256" key="1">
    <source>
        <dbReference type="ARBA" id="ARBA00022448"/>
    </source>
</evidence>
<organism evidence="4 5">
    <name type="scientific">Zingiber officinale</name>
    <name type="common">Ginger</name>
    <name type="synonym">Amomum zingiber</name>
    <dbReference type="NCBI Taxonomy" id="94328"/>
    <lineage>
        <taxon>Eukaryota</taxon>
        <taxon>Viridiplantae</taxon>
        <taxon>Streptophyta</taxon>
        <taxon>Embryophyta</taxon>
        <taxon>Tracheophyta</taxon>
        <taxon>Spermatophyta</taxon>
        <taxon>Magnoliopsida</taxon>
        <taxon>Liliopsida</taxon>
        <taxon>Zingiberales</taxon>
        <taxon>Zingiberaceae</taxon>
        <taxon>Zingiber</taxon>
    </lineage>
</organism>
<reference evidence="4 5" key="1">
    <citation type="submission" date="2020-08" db="EMBL/GenBank/DDBJ databases">
        <title>Plant Genome Project.</title>
        <authorList>
            <person name="Zhang R.-G."/>
        </authorList>
    </citation>
    <scope>NUCLEOTIDE SEQUENCE [LARGE SCALE GENOMIC DNA]</scope>
    <source>
        <tissue evidence="4">Rhizome</tissue>
    </source>
</reference>
<dbReference type="Proteomes" id="UP000734854">
    <property type="component" value="Unassembled WGS sequence"/>
</dbReference>
<dbReference type="PANTHER" id="PTHR21294">
    <property type="entry name" value="ELECTRON TRANSFER FLAVOPROTEIN BETA-SUBUNIT"/>
    <property type="match status" value="1"/>
</dbReference>
<accession>A0A8J5L8F7</accession>
<comment type="caution">
    <text evidence="4">The sequence shown here is derived from an EMBL/GenBank/DDBJ whole genome shotgun (WGS) entry which is preliminary data.</text>
</comment>
<protein>
    <submittedName>
        <fullName evidence="4">Uncharacterized protein</fullName>
    </submittedName>
</protein>
<gene>
    <name evidence="4" type="ORF">ZIOFF_036170</name>
</gene>
<feature type="region of interest" description="Disordered" evidence="3">
    <location>
        <begin position="110"/>
        <end position="140"/>
    </location>
</feature>
<evidence type="ECO:0000313" key="5">
    <source>
        <dbReference type="Proteomes" id="UP000734854"/>
    </source>
</evidence>
<keyword evidence="2" id="KW-0249">Electron transport</keyword>
<evidence type="ECO:0000256" key="3">
    <source>
        <dbReference type="SAM" id="MobiDB-lite"/>
    </source>
</evidence>
<dbReference type="PANTHER" id="PTHR21294:SF8">
    <property type="entry name" value="ELECTRON TRANSFER FLAVOPROTEIN SUBUNIT BETA"/>
    <property type="match status" value="1"/>
</dbReference>
<dbReference type="AlphaFoldDB" id="A0A8J5L8F7"/>
<name>A0A8J5L8F7_ZINOF</name>